<evidence type="ECO:0000256" key="7">
    <source>
        <dbReference type="SAM" id="Phobius"/>
    </source>
</evidence>
<feature type="transmembrane region" description="Helical" evidence="7">
    <location>
        <begin position="354"/>
        <end position="374"/>
    </location>
</feature>
<dbReference type="HOGENOM" id="CLU_034180_16_3_9"/>
<dbReference type="EMBL" id="AYJU01000017">
    <property type="protein sequence ID" value="EST53933.1"/>
    <property type="molecule type" value="Genomic_DNA"/>
</dbReference>
<keyword evidence="5 7" id="KW-1133">Transmembrane helix</keyword>
<evidence type="ECO:0000313" key="8">
    <source>
        <dbReference type="EMBL" id="EST53933.1"/>
    </source>
</evidence>
<evidence type="ECO:0000256" key="6">
    <source>
        <dbReference type="ARBA" id="ARBA00023136"/>
    </source>
</evidence>
<evidence type="ECO:0000256" key="2">
    <source>
        <dbReference type="ARBA" id="ARBA00022448"/>
    </source>
</evidence>
<dbReference type="Gene3D" id="1.20.1250.20">
    <property type="entry name" value="MFS general substrate transporter like domains"/>
    <property type="match status" value="1"/>
</dbReference>
<evidence type="ECO:0000313" key="9">
    <source>
        <dbReference type="Proteomes" id="UP000017973"/>
    </source>
</evidence>
<dbReference type="Pfam" id="PF07690">
    <property type="entry name" value="MFS_1"/>
    <property type="match status" value="1"/>
</dbReference>
<feature type="transmembrane region" description="Helical" evidence="7">
    <location>
        <begin position="20"/>
        <end position="39"/>
    </location>
</feature>
<protein>
    <recommendedName>
        <fullName evidence="10">MFS transporter</fullName>
    </recommendedName>
</protein>
<dbReference type="InterPro" id="IPR011701">
    <property type="entry name" value="MFS"/>
</dbReference>
<accession>V6MEV9</accession>
<feature type="transmembrane region" description="Helical" evidence="7">
    <location>
        <begin position="386"/>
        <end position="409"/>
    </location>
</feature>
<proteinExistence type="predicted"/>
<evidence type="ECO:0008006" key="10">
    <source>
        <dbReference type="Google" id="ProtNLM"/>
    </source>
</evidence>
<dbReference type="OrthoDB" id="9775268at2"/>
<dbReference type="AlphaFoldDB" id="V6MEV9"/>
<dbReference type="RefSeq" id="WP_023558065.1">
    <property type="nucleotide sequence ID" value="NZ_KI629785.1"/>
</dbReference>
<evidence type="ECO:0000256" key="3">
    <source>
        <dbReference type="ARBA" id="ARBA00022475"/>
    </source>
</evidence>
<dbReference type="PANTHER" id="PTHR43266:SF2">
    <property type="entry name" value="MAJOR FACILITATOR SUPERFAMILY (MFS) PROFILE DOMAIN-CONTAINING PROTEIN"/>
    <property type="match status" value="1"/>
</dbReference>
<name>V6MEV9_9BACL</name>
<dbReference type="GO" id="GO:0022857">
    <property type="term" value="F:transmembrane transporter activity"/>
    <property type="evidence" value="ECO:0007669"/>
    <property type="project" value="InterPro"/>
</dbReference>
<organism evidence="8 9">
    <name type="scientific">Brevibacillus panacihumi W25</name>
    <dbReference type="NCBI Taxonomy" id="1408254"/>
    <lineage>
        <taxon>Bacteria</taxon>
        <taxon>Bacillati</taxon>
        <taxon>Bacillota</taxon>
        <taxon>Bacilli</taxon>
        <taxon>Bacillales</taxon>
        <taxon>Paenibacillaceae</taxon>
        <taxon>Brevibacillus</taxon>
    </lineage>
</organism>
<dbReference type="PANTHER" id="PTHR43266">
    <property type="entry name" value="MACROLIDE-EFFLUX PROTEIN"/>
    <property type="match status" value="1"/>
</dbReference>
<comment type="subcellular location">
    <subcellularLocation>
        <location evidence="1">Cell membrane</location>
        <topology evidence="1">Multi-pass membrane protein</topology>
    </subcellularLocation>
</comment>
<gene>
    <name evidence="8" type="ORF">T458_21385</name>
</gene>
<evidence type="ECO:0000256" key="1">
    <source>
        <dbReference type="ARBA" id="ARBA00004651"/>
    </source>
</evidence>
<dbReference type="eggNOG" id="COG2814">
    <property type="taxonomic scope" value="Bacteria"/>
</dbReference>
<dbReference type="GO" id="GO:0005886">
    <property type="term" value="C:plasma membrane"/>
    <property type="evidence" value="ECO:0007669"/>
    <property type="project" value="UniProtKB-SubCell"/>
</dbReference>
<dbReference type="STRING" id="1408254.T458_21385"/>
<evidence type="ECO:0000256" key="4">
    <source>
        <dbReference type="ARBA" id="ARBA00022692"/>
    </source>
</evidence>
<comment type="caution">
    <text evidence="8">The sequence shown here is derived from an EMBL/GenBank/DDBJ whole genome shotgun (WGS) entry which is preliminary data.</text>
</comment>
<feature type="transmembrane region" description="Helical" evidence="7">
    <location>
        <begin position="284"/>
        <end position="305"/>
    </location>
</feature>
<keyword evidence="4 7" id="KW-0812">Transmembrane</keyword>
<dbReference type="SUPFAM" id="SSF103473">
    <property type="entry name" value="MFS general substrate transporter"/>
    <property type="match status" value="1"/>
</dbReference>
<dbReference type="PATRIC" id="fig|1408254.3.peg.4196"/>
<feature type="transmembrane region" description="Helical" evidence="7">
    <location>
        <begin position="45"/>
        <end position="68"/>
    </location>
</feature>
<keyword evidence="3" id="KW-1003">Cell membrane</keyword>
<feature type="transmembrane region" description="Helical" evidence="7">
    <location>
        <begin position="219"/>
        <end position="245"/>
    </location>
</feature>
<feature type="transmembrane region" description="Helical" evidence="7">
    <location>
        <begin position="257"/>
        <end position="277"/>
    </location>
</feature>
<dbReference type="CDD" id="cd06173">
    <property type="entry name" value="MFS_MefA_like"/>
    <property type="match status" value="1"/>
</dbReference>
<feature type="transmembrane region" description="Helical" evidence="7">
    <location>
        <begin position="171"/>
        <end position="190"/>
    </location>
</feature>
<keyword evidence="6 7" id="KW-0472">Membrane</keyword>
<feature type="transmembrane region" description="Helical" evidence="7">
    <location>
        <begin position="104"/>
        <end position="124"/>
    </location>
</feature>
<evidence type="ECO:0000256" key="5">
    <source>
        <dbReference type="ARBA" id="ARBA00022989"/>
    </source>
</evidence>
<keyword evidence="2" id="KW-0813">Transport</keyword>
<dbReference type="InterPro" id="IPR036259">
    <property type="entry name" value="MFS_trans_sf"/>
</dbReference>
<reference evidence="8 9" key="1">
    <citation type="journal article" date="2014" name="Genome Announc.">
        <title>Draft Genome Sequence of Brevibacillus panacihumi Strain W25, a Halotolerant Hydrocarbon-Degrading Bacterium.</title>
        <authorList>
            <person name="Wang X."/>
            <person name="Jin D."/>
            <person name="Zhou L."/>
            <person name="Wu L."/>
            <person name="An W."/>
            <person name="Chen Y."/>
            <person name="Zhao L."/>
        </authorList>
    </citation>
    <scope>NUCLEOTIDE SEQUENCE [LARGE SCALE GENOMIC DNA]</scope>
    <source>
        <strain evidence="8 9">W25</strain>
    </source>
</reference>
<keyword evidence="9" id="KW-1185">Reference proteome</keyword>
<feature type="transmembrane region" description="Helical" evidence="7">
    <location>
        <begin position="320"/>
        <end position="342"/>
    </location>
</feature>
<sequence>MKWSLLRNRNFVLFLVRESFSLSGTIFLNISLALYSLALTGSATLFASILSLGIIPHLVLGPLAGVVVDRMNKRTLILLLESGKGICLFSFFLFSQMAPVESGWIYFCVLFFATCDVFASPAYVTILPTIVNADELSDANALDTTVVETVRVLAPFLGTVVYSYYGLSTVFLVHAVLCTVSALVTSRMAIAIPPKTGVSSTILQDMKMGFQFFTKDRRILSLVANGVLTHLFLFPFVLLGFPFLIKQVFNGSDLDFGMVESLQTAGSLCSIAGVVFLQKRYRLSINIGIGIIGMLVFVFPLLLLADSGFSSFLMQHPTLMVLYFGTVSFLLFFAFGTYGVFFRTFYQQTIGVAMLGRFVSVMGMLFAMGRFAGFHLYGRIFDASPLLHAILLLGMGMILKLLMHIPFLVDEKKRRQCDKAENSRSL</sequence>
<dbReference type="Proteomes" id="UP000017973">
    <property type="component" value="Unassembled WGS sequence"/>
</dbReference>